<evidence type="ECO:0000256" key="1">
    <source>
        <dbReference type="SAM" id="Phobius"/>
    </source>
</evidence>
<protein>
    <submittedName>
        <fullName evidence="2">Uncharacterized protein</fullName>
    </submittedName>
</protein>
<keyword evidence="1" id="KW-0812">Transmembrane</keyword>
<keyword evidence="1" id="KW-1133">Transmembrane helix</keyword>
<dbReference type="Proteomes" id="UP000265703">
    <property type="component" value="Unassembled WGS sequence"/>
</dbReference>
<name>A0A397SV14_9GLOM</name>
<evidence type="ECO:0000313" key="3">
    <source>
        <dbReference type="Proteomes" id="UP000265703"/>
    </source>
</evidence>
<feature type="transmembrane region" description="Helical" evidence="1">
    <location>
        <begin position="52"/>
        <end position="69"/>
    </location>
</feature>
<sequence length="70" mass="8835">MRRLMLNIVHLIRTRFRGSQSIIVSLKDANVIFRRMLREELERRTQRQQCNYFIYLYIYKIYLFTYKIIK</sequence>
<keyword evidence="3" id="KW-1185">Reference proteome</keyword>
<keyword evidence="1" id="KW-0472">Membrane</keyword>
<accession>A0A397SV14</accession>
<dbReference type="EMBL" id="QKYT01000295">
    <property type="protein sequence ID" value="RIA87737.1"/>
    <property type="molecule type" value="Genomic_DNA"/>
</dbReference>
<proteinExistence type="predicted"/>
<reference evidence="2 3" key="1">
    <citation type="submission" date="2018-06" db="EMBL/GenBank/DDBJ databases">
        <title>Comparative genomics reveals the genomic features of Rhizophagus irregularis, R. cerebriforme, R. diaphanum and Gigaspora rosea, and their symbiotic lifestyle signature.</title>
        <authorList>
            <person name="Morin E."/>
            <person name="San Clemente H."/>
            <person name="Chen E.C.H."/>
            <person name="De La Providencia I."/>
            <person name="Hainaut M."/>
            <person name="Kuo A."/>
            <person name="Kohler A."/>
            <person name="Murat C."/>
            <person name="Tang N."/>
            <person name="Roy S."/>
            <person name="Loubradou J."/>
            <person name="Henrissat B."/>
            <person name="Grigoriev I.V."/>
            <person name="Corradi N."/>
            <person name="Roux C."/>
            <person name="Martin F.M."/>
        </authorList>
    </citation>
    <scope>NUCLEOTIDE SEQUENCE [LARGE SCALE GENOMIC DNA]</scope>
    <source>
        <strain evidence="2 3">DAOM 227022</strain>
    </source>
</reference>
<dbReference type="AlphaFoldDB" id="A0A397SV14"/>
<evidence type="ECO:0000313" key="2">
    <source>
        <dbReference type="EMBL" id="RIA87737.1"/>
    </source>
</evidence>
<organism evidence="2 3">
    <name type="scientific">Glomus cerebriforme</name>
    <dbReference type="NCBI Taxonomy" id="658196"/>
    <lineage>
        <taxon>Eukaryota</taxon>
        <taxon>Fungi</taxon>
        <taxon>Fungi incertae sedis</taxon>
        <taxon>Mucoromycota</taxon>
        <taxon>Glomeromycotina</taxon>
        <taxon>Glomeromycetes</taxon>
        <taxon>Glomerales</taxon>
        <taxon>Glomeraceae</taxon>
        <taxon>Glomus</taxon>
    </lineage>
</organism>
<comment type="caution">
    <text evidence="2">The sequence shown here is derived from an EMBL/GenBank/DDBJ whole genome shotgun (WGS) entry which is preliminary data.</text>
</comment>
<gene>
    <name evidence="2" type="ORF">C1645_776590</name>
</gene>